<keyword evidence="2" id="KW-1185">Reference proteome</keyword>
<gene>
    <name evidence="1" type="ORF">OSTLU_9032</name>
</gene>
<evidence type="ECO:0000313" key="2">
    <source>
        <dbReference type="Proteomes" id="UP000001568"/>
    </source>
</evidence>
<dbReference type="GeneID" id="5004189"/>
<dbReference type="Gramene" id="ABO98510">
    <property type="protein sequence ID" value="ABO98510"/>
    <property type="gene ID" value="OSTLU_9032"/>
</dbReference>
<dbReference type="OrthoDB" id="498398at2759"/>
<reference evidence="1 2" key="1">
    <citation type="journal article" date="2007" name="Proc. Natl. Acad. Sci. U.S.A.">
        <title>The tiny eukaryote Ostreococcus provides genomic insights into the paradox of plankton speciation.</title>
        <authorList>
            <person name="Palenik B."/>
            <person name="Grimwood J."/>
            <person name="Aerts A."/>
            <person name="Rouze P."/>
            <person name="Salamov A."/>
            <person name="Putnam N."/>
            <person name="Dupont C."/>
            <person name="Jorgensen R."/>
            <person name="Derelle E."/>
            <person name="Rombauts S."/>
            <person name="Zhou K."/>
            <person name="Otillar R."/>
            <person name="Merchant S.S."/>
            <person name="Podell S."/>
            <person name="Gaasterland T."/>
            <person name="Napoli C."/>
            <person name="Gendler K."/>
            <person name="Manuell A."/>
            <person name="Tai V."/>
            <person name="Vallon O."/>
            <person name="Piganeau G."/>
            <person name="Jancek S."/>
            <person name="Heijde M."/>
            <person name="Jabbari K."/>
            <person name="Bowler C."/>
            <person name="Lohr M."/>
            <person name="Robbens S."/>
            <person name="Werner G."/>
            <person name="Dubchak I."/>
            <person name="Pazour G.J."/>
            <person name="Ren Q."/>
            <person name="Paulsen I."/>
            <person name="Delwiche C."/>
            <person name="Schmutz J."/>
            <person name="Rokhsar D."/>
            <person name="Van de Peer Y."/>
            <person name="Moreau H."/>
            <person name="Grigoriev I.V."/>
        </authorList>
    </citation>
    <scope>NUCLEOTIDE SEQUENCE [LARGE SCALE GENOMIC DNA]</scope>
    <source>
        <strain evidence="1 2">CCE9901</strain>
    </source>
</reference>
<dbReference type="Pfam" id="PF20133">
    <property type="entry name" value="HHL1-like"/>
    <property type="match status" value="1"/>
</dbReference>
<dbReference type="AlphaFoldDB" id="A4S466"/>
<protein>
    <submittedName>
        <fullName evidence="1">Uncharacterized protein</fullName>
    </submittedName>
</protein>
<feature type="non-terminal residue" evidence="1">
    <location>
        <position position="1"/>
    </location>
</feature>
<dbReference type="InterPro" id="IPR045388">
    <property type="entry name" value="HHL1-like"/>
</dbReference>
<dbReference type="EMBL" id="CP000590">
    <property type="protein sequence ID" value="ABO98510.1"/>
    <property type="molecule type" value="Genomic_DNA"/>
</dbReference>
<proteinExistence type="predicted"/>
<dbReference type="RefSeq" id="XP_001420217.1">
    <property type="nucleotide sequence ID" value="XM_001420180.1"/>
</dbReference>
<organism evidence="1 2">
    <name type="scientific">Ostreococcus lucimarinus (strain CCE9901)</name>
    <dbReference type="NCBI Taxonomy" id="436017"/>
    <lineage>
        <taxon>Eukaryota</taxon>
        <taxon>Viridiplantae</taxon>
        <taxon>Chlorophyta</taxon>
        <taxon>Mamiellophyceae</taxon>
        <taxon>Mamiellales</taxon>
        <taxon>Bathycoccaceae</taxon>
        <taxon>Ostreococcus</taxon>
    </lineage>
</organism>
<feature type="non-terminal residue" evidence="1">
    <location>
        <position position="95"/>
    </location>
</feature>
<name>A4S466_OSTLU</name>
<evidence type="ECO:0000313" key="1">
    <source>
        <dbReference type="EMBL" id="ABO98510.1"/>
    </source>
</evidence>
<dbReference type="Proteomes" id="UP000001568">
    <property type="component" value="Chromosome 10"/>
</dbReference>
<dbReference type="KEGG" id="olu:OSTLU_9032"/>
<sequence length="95" mass="10492">EQMKAKPPSAEEVAAAERFDAIVAKGGAIFEVFVRAAGPNQWFPVGPLASESPRNIKKEIWAAEKPLKEAAFKMYPALAKPPAFGRVEYGYRERD</sequence>
<dbReference type="HOGENOM" id="CLU_2378987_0_0_1"/>
<accession>A4S466</accession>